<dbReference type="InterPro" id="IPR052564">
    <property type="entry name" value="N-acetyltrans/Recomb-assoc"/>
</dbReference>
<dbReference type="InterPro" id="IPR016181">
    <property type="entry name" value="Acyl_CoA_acyltransferase"/>
</dbReference>
<dbReference type="Pfam" id="PF13673">
    <property type="entry name" value="Acetyltransf_10"/>
    <property type="match status" value="1"/>
</dbReference>
<dbReference type="Gene3D" id="3.40.630.30">
    <property type="match status" value="1"/>
</dbReference>
<dbReference type="Proteomes" id="UP000823641">
    <property type="component" value="Unassembled WGS sequence"/>
</dbReference>
<reference evidence="2" key="1">
    <citation type="submission" date="2020-10" db="EMBL/GenBank/DDBJ databases">
        <authorList>
            <person name="Gilroy R."/>
        </authorList>
    </citation>
    <scope>NUCLEOTIDE SEQUENCE</scope>
    <source>
        <strain evidence="2">G3-3990</strain>
    </source>
</reference>
<dbReference type="PANTHER" id="PTHR43451:SF1">
    <property type="entry name" value="ACETYLTRANSFERASE"/>
    <property type="match status" value="1"/>
</dbReference>
<accession>A0A9D9HS11</accession>
<name>A0A9D9HS11_9BACT</name>
<dbReference type="PANTHER" id="PTHR43451">
    <property type="entry name" value="ACETYLTRANSFERASE (GNAT) FAMILY PROTEIN"/>
    <property type="match status" value="1"/>
</dbReference>
<evidence type="ECO:0000259" key="1">
    <source>
        <dbReference type="PROSITE" id="PS51186"/>
    </source>
</evidence>
<sequence length="158" mass="18105">MMTYSLRILTIADIPEMQALFRSTVLHVNKKDYTQEEVEDWASCGESVAHWQELLAKHTYIGAFDQTGIMIGFSSMNKTGYLHSMFVHKDWQNKGVATQLLAEVERIAQQYGVKEITSDISITACPFFEHKGYSIIQPQLAQANQLRLKNYKMRKLLG</sequence>
<comment type="caution">
    <text evidence="2">The sequence shown here is derived from an EMBL/GenBank/DDBJ whole genome shotgun (WGS) entry which is preliminary data.</text>
</comment>
<dbReference type="AlphaFoldDB" id="A0A9D9HS11"/>
<dbReference type="InterPro" id="IPR000182">
    <property type="entry name" value="GNAT_dom"/>
</dbReference>
<dbReference type="PROSITE" id="PS51186">
    <property type="entry name" value="GNAT"/>
    <property type="match status" value="1"/>
</dbReference>
<evidence type="ECO:0000313" key="3">
    <source>
        <dbReference type="Proteomes" id="UP000823641"/>
    </source>
</evidence>
<reference evidence="2" key="2">
    <citation type="journal article" date="2021" name="PeerJ">
        <title>Extensive microbial diversity within the chicken gut microbiome revealed by metagenomics and culture.</title>
        <authorList>
            <person name="Gilroy R."/>
            <person name="Ravi A."/>
            <person name="Getino M."/>
            <person name="Pursley I."/>
            <person name="Horton D.L."/>
            <person name="Alikhan N.F."/>
            <person name="Baker D."/>
            <person name="Gharbi K."/>
            <person name="Hall N."/>
            <person name="Watson M."/>
            <person name="Adriaenssens E.M."/>
            <person name="Foster-Nyarko E."/>
            <person name="Jarju S."/>
            <person name="Secka A."/>
            <person name="Antonio M."/>
            <person name="Oren A."/>
            <person name="Chaudhuri R.R."/>
            <person name="La Ragione R."/>
            <person name="Hildebrand F."/>
            <person name="Pallen M.J."/>
        </authorList>
    </citation>
    <scope>NUCLEOTIDE SEQUENCE</scope>
    <source>
        <strain evidence="2">G3-3990</strain>
    </source>
</reference>
<proteinExistence type="predicted"/>
<evidence type="ECO:0000313" key="2">
    <source>
        <dbReference type="EMBL" id="MBO8458980.1"/>
    </source>
</evidence>
<dbReference type="EMBL" id="JADIMG010000009">
    <property type="protein sequence ID" value="MBO8458980.1"/>
    <property type="molecule type" value="Genomic_DNA"/>
</dbReference>
<dbReference type="SUPFAM" id="SSF55729">
    <property type="entry name" value="Acyl-CoA N-acyltransferases (Nat)"/>
    <property type="match status" value="1"/>
</dbReference>
<dbReference type="GO" id="GO:0016747">
    <property type="term" value="F:acyltransferase activity, transferring groups other than amino-acyl groups"/>
    <property type="evidence" value="ECO:0007669"/>
    <property type="project" value="InterPro"/>
</dbReference>
<dbReference type="CDD" id="cd04301">
    <property type="entry name" value="NAT_SF"/>
    <property type="match status" value="1"/>
</dbReference>
<gene>
    <name evidence="2" type="ORF">IAA73_01405</name>
</gene>
<feature type="domain" description="N-acetyltransferase" evidence="1">
    <location>
        <begin position="4"/>
        <end position="158"/>
    </location>
</feature>
<organism evidence="2 3">
    <name type="scientific">Candidatus Gallipaludibacter merdavium</name>
    <dbReference type="NCBI Taxonomy" id="2840839"/>
    <lineage>
        <taxon>Bacteria</taxon>
        <taxon>Pseudomonadati</taxon>
        <taxon>Bacteroidota</taxon>
        <taxon>Bacteroidia</taxon>
        <taxon>Bacteroidales</taxon>
        <taxon>Candidatus Gallipaludibacter</taxon>
    </lineage>
</organism>
<protein>
    <submittedName>
        <fullName evidence="2">GNAT family N-acetyltransferase</fullName>
    </submittedName>
</protein>